<keyword evidence="3" id="KW-1185">Reference proteome</keyword>
<feature type="domain" description="M23ase beta-sheet core" evidence="1">
    <location>
        <begin position="79"/>
        <end position="177"/>
    </location>
</feature>
<sequence length="211" mass="23695">MISAIFVPPLSDSNTSILDLSVHNPRFNSEIYQDIAKFSRFIQDSKGSNKYGVGGYLEHRKMYESHENFATGQQDYRNIHLGVDIWAEAGTEVFAPMDGIIHSFQVNEGSGNYGPTILLAHQIRGEKIYSLYGHLSSHDLEGLIPGQEIRQGQLMAHIGNPSENGGWPPHLHFQLIRDLQNFVGDYPGVCSQRDLDFYAQNCPNPALFMKD</sequence>
<dbReference type="InterPro" id="IPR011055">
    <property type="entry name" value="Dup_hybrid_motif"/>
</dbReference>
<dbReference type="RefSeq" id="WP_109324796.1">
    <property type="nucleotide sequence ID" value="NZ_CP029346.1"/>
</dbReference>
<dbReference type="AlphaFoldDB" id="A0A2S2E0E2"/>
<reference evidence="3" key="1">
    <citation type="submission" date="2018-05" db="EMBL/GenBank/DDBJ databases">
        <title>Pseudarcicella sp. HME7025 Genome sequencing and assembly.</title>
        <authorList>
            <person name="Kim H."/>
            <person name="Kang H."/>
            <person name="Joh K."/>
        </authorList>
    </citation>
    <scope>NUCLEOTIDE SEQUENCE [LARGE SCALE GENOMIC DNA]</scope>
    <source>
        <strain evidence="3">HME7025</strain>
    </source>
</reference>
<dbReference type="GO" id="GO:0004222">
    <property type="term" value="F:metalloendopeptidase activity"/>
    <property type="evidence" value="ECO:0007669"/>
    <property type="project" value="TreeGrafter"/>
</dbReference>
<dbReference type="PANTHER" id="PTHR21666">
    <property type="entry name" value="PEPTIDASE-RELATED"/>
    <property type="match status" value="1"/>
</dbReference>
<dbReference type="EMBL" id="CP029346">
    <property type="protein sequence ID" value="AWL10477.1"/>
    <property type="molecule type" value="Genomic_DNA"/>
</dbReference>
<evidence type="ECO:0000313" key="2">
    <source>
        <dbReference type="EMBL" id="AWL10477.1"/>
    </source>
</evidence>
<protein>
    <recommendedName>
        <fullName evidence="1">M23ase beta-sheet core domain-containing protein</fullName>
    </recommendedName>
</protein>
<gene>
    <name evidence="2" type="ORF">HME7025_02637</name>
</gene>
<proteinExistence type="predicted"/>
<organism evidence="2 3">
    <name type="scientific">Aquirufa nivalisilvae</name>
    <dbReference type="NCBI Taxonomy" id="2516557"/>
    <lineage>
        <taxon>Bacteria</taxon>
        <taxon>Pseudomonadati</taxon>
        <taxon>Bacteroidota</taxon>
        <taxon>Cytophagia</taxon>
        <taxon>Cytophagales</taxon>
        <taxon>Flectobacillaceae</taxon>
        <taxon>Aquirufa</taxon>
    </lineage>
</organism>
<dbReference type="SUPFAM" id="SSF51261">
    <property type="entry name" value="Duplicated hybrid motif"/>
    <property type="match status" value="1"/>
</dbReference>
<name>A0A2S2E0E2_9BACT</name>
<dbReference type="InterPro" id="IPR050570">
    <property type="entry name" value="Cell_wall_metabolism_enzyme"/>
</dbReference>
<accession>A0A2S2E0E2</accession>
<evidence type="ECO:0000313" key="3">
    <source>
        <dbReference type="Proteomes" id="UP000245468"/>
    </source>
</evidence>
<dbReference type="Gene3D" id="2.70.70.10">
    <property type="entry name" value="Glucose Permease (Domain IIA)"/>
    <property type="match status" value="1"/>
</dbReference>
<dbReference type="PANTHER" id="PTHR21666:SF270">
    <property type="entry name" value="MUREIN HYDROLASE ACTIVATOR ENVC"/>
    <property type="match status" value="1"/>
</dbReference>
<dbReference type="Pfam" id="PF01551">
    <property type="entry name" value="Peptidase_M23"/>
    <property type="match status" value="1"/>
</dbReference>
<evidence type="ECO:0000259" key="1">
    <source>
        <dbReference type="Pfam" id="PF01551"/>
    </source>
</evidence>
<dbReference type="Proteomes" id="UP000245468">
    <property type="component" value="Chromosome"/>
</dbReference>
<dbReference type="KEGG" id="psez:HME7025_02637"/>
<dbReference type="InterPro" id="IPR016047">
    <property type="entry name" value="M23ase_b-sheet_dom"/>
</dbReference>
<dbReference type="CDD" id="cd12797">
    <property type="entry name" value="M23_peptidase"/>
    <property type="match status" value="1"/>
</dbReference>
<dbReference type="OrthoDB" id="9801052at2"/>